<evidence type="ECO:0000313" key="6">
    <source>
        <dbReference type="EMBL" id="MCX2936232.1"/>
    </source>
</evidence>
<dbReference type="SUPFAM" id="SSF48498">
    <property type="entry name" value="Tetracyclin repressor-like, C-terminal domain"/>
    <property type="match status" value="1"/>
</dbReference>
<evidence type="ECO:0000313" key="7">
    <source>
        <dbReference type="Proteomes" id="UP001300745"/>
    </source>
</evidence>
<evidence type="ECO:0000256" key="2">
    <source>
        <dbReference type="ARBA" id="ARBA00023125"/>
    </source>
</evidence>
<feature type="domain" description="HTH tetR-type" evidence="5">
    <location>
        <begin position="20"/>
        <end position="80"/>
    </location>
</feature>
<dbReference type="InterPro" id="IPR041490">
    <property type="entry name" value="KstR2_TetR_C"/>
</dbReference>
<evidence type="ECO:0000256" key="1">
    <source>
        <dbReference type="ARBA" id="ARBA00023015"/>
    </source>
</evidence>
<keyword evidence="2 4" id="KW-0238">DNA-binding</keyword>
<keyword evidence="3" id="KW-0804">Transcription</keyword>
<dbReference type="PANTHER" id="PTHR30055:SF234">
    <property type="entry name" value="HTH-TYPE TRANSCRIPTIONAL REGULATOR BETI"/>
    <property type="match status" value="1"/>
</dbReference>
<reference evidence="6 7" key="1">
    <citation type="submission" date="2022-11" db="EMBL/GenBank/DDBJ databases">
        <title>Mycobacterium sp. nov.</title>
        <authorList>
            <person name="Papic B."/>
            <person name="Spicic S."/>
            <person name="Duvnjak S."/>
        </authorList>
    </citation>
    <scope>NUCLEOTIDE SEQUENCE [LARGE SCALE GENOMIC DNA]</scope>
    <source>
        <strain evidence="6 7">CVI_P4</strain>
    </source>
</reference>
<dbReference type="PROSITE" id="PS50977">
    <property type="entry name" value="HTH_TETR_2"/>
    <property type="match status" value="1"/>
</dbReference>
<dbReference type="InterPro" id="IPR001647">
    <property type="entry name" value="HTH_TetR"/>
</dbReference>
<evidence type="ECO:0000256" key="4">
    <source>
        <dbReference type="PROSITE-ProRule" id="PRU00335"/>
    </source>
</evidence>
<comment type="caution">
    <text evidence="6">The sequence shown here is derived from an EMBL/GenBank/DDBJ whole genome shotgun (WGS) entry which is preliminary data.</text>
</comment>
<gene>
    <name evidence="6" type="ORF">ORI27_05965</name>
</gene>
<feature type="DNA-binding region" description="H-T-H motif" evidence="4">
    <location>
        <begin position="43"/>
        <end position="62"/>
    </location>
</feature>
<dbReference type="Gene3D" id="1.10.10.60">
    <property type="entry name" value="Homeodomain-like"/>
    <property type="match status" value="1"/>
</dbReference>
<name>A0ABT3SBH8_9MYCO</name>
<dbReference type="Pfam" id="PF17932">
    <property type="entry name" value="TetR_C_24"/>
    <property type="match status" value="1"/>
</dbReference>
<keyword evidence="7" id="KW-1185">Reference proteome</keyword>
<organism evidence="6 7">
    <name type="scientific">Mycobacterium pinniadriaticum</name>
    <dbReference type="NCBI Taxonomy" id="2994102"/>
    <lineage>
        <taxon>Bacteria</taxon>
        <taxon>Bacillati</taxon>
        <taxon>Actinomycetota</taxon>
        <taxon>Actinomycetes</taxon>
        <taxon>Mycobacteriales</taxon>
        <taxon>Mycobacteriaceae</taxon>
        <taxon>Mycobacterium</taxon>
    </lineage>
</organism>
<dbReference type="InterPro" id="IPR009057">
    <property type="entry name" value="Homeodomain-like_sf"/>
</dbReference>
<dbReference type="SUPFAM" id="SSF46689">
    <property type="entry name" value="Homeodomain-like"/>
    <property type="match status" value="1"/>
</dbReference>
<keyword evidence="1" id="KW-0805">Transcription regulation</keyword>
<proteinExistence type="predicted"/>
<dbReference type="InterPro" id="IPR050109">
    <property type="entry name" value="HTH-type_TetR-like_transc_reg"/>
</dbReference>
<protein>
    <submittedName>
        <fullName evidence="6">TetR/AcrR family transcriptional regulator</fullName>
    </submittedName>
</protein>
<dbReference type="Pfam" id="PF00440">
    <property type="entry name" value="TetR_N"/>
    <property type="match status" value="1"/>
</dbReference>
<dbReference type="EMBL" id="JAPJDO010000004">
    <property type="protein sequence ID" value="MCX2936232.1"/>
    <property type="molecule type" value="Genomic_DNA"/>
</dbReference>
<dbReference type="Proteomes" id="UP001300745">
    <property type="component" value="Unassembled WGS sequence"/>
</dbReference>
<dbReference type="Gene3D" id="1.10.357.10">
    <property type="entry name" value="Tetracycline Repressor, domain 2"/>
    <property type="match status" value="1"/>
</dbReference>
<sequence length="206" mass="23019">MSTNSDDSRTSRSRGRPRLEIDRDAVADAVAELFVEGGIDAVSIAETAERLSVSRATLYRTVPTKEDLLGILFERSTRELTERTDAVLDATSGPGEQLIELIKLQAEAAIQMRSYMPVFFGGGGLPPDVFMRWRKWSRQFEKRWSGVVAACMDAGCLEKTDPVVATRLILGMIIWVSRWYRPSEKITADEIADSAITLLRLRLPKV</sequence>
<dbReference type="InterPro" id="IPR036271">
    <property type="entry name" value="Tet_transcr_reg_TetR-rel_C_sf"/>
</dbReference>
<dbReference type="RefSeq" id="WP_265996035.1">
    <property type="nucleotide sequence ID" value="NZ_JAPJDN010000004.1"/>
</dbReference>
<dbReference type="PANTHER" id="PTHR30055">
    <property type="entry name" value="HTH-TYPE TRANSCRIPTIONAL REGULATOR RUTR"/>
    <property type="match status" value="1"/>
</dbReference>
<accession>A0ABT3SBH8</accession>
<evidence type="ECO:0000256" key="3">
    <source>
        <dbReference type="ARBA" id="ARBA00023163"/>
    </source>
</evidence>
<evidence type="ECO:0000259" key="5">
    <source>
        <dbReference type="PROSITE" id="PS50977"/>
    </source>
</evidence>